<evidence type="ECO:0000313" key="3">
    <source>
        <dbReference type="Proteomes" id="UP000237105"/>
    </source>
</evidence>
<evidence type="ECO:0000256" key="1">
    <source>
        <dbReference type="SAM" id="MobiDB-lite"/>
    </source>
</evidence>
<organism evidence="2 3">
    <name type="scientific">Parasponia andersonii</name>
    <name type="common">Sponia andersonii</name>
    <dbReference type="NCBI Taxonomy" id="3476"/>
    <lineage>
        <taxon>Eukaryota</taxon>
        <taxon>Viridiplantae</taxon>
        <taxon>Streptophyta</taxon>
        <taxon>Embryophyta</taxon>
        <taxon>Tracheophyta</taxon>
        <taxon>Spermatophyta</taxon>
        <taxon>Magnoliopsida</taxon>
        <taxon>eudicotyledons</taxon>
        <taxon>Gunneridae</taxon>
        <taxon>Pentapetalae</taxon>
        <taxon>rosids</taxon>
        <taxon>fabids</taxon>
        <taxon>Rosales</taxon>
        <taxon>Cannabaceae</taxon>
        <taxon>Parasponia</taxon>
    </lineage>
</organism>
<feature type="non-terminal residue" evidence="2">
    <location>
        <position position="62"/>
    </location>
</feature>
<gene>
    <name evidence="2" type="ORF">PanWU01x14_348460</name>
</gene>
<comment type="caution">
    <text evidence="2">The sequence shown here is derived from an EMBL/GenBank/DDBJ whole genome shotgun (WGS) entry which is preliminary data.</text>
</comment>
<evidence type="ECO:0000313" key="2">
    <source>
        <dbReference type="EMBL" id="PON33938.1"/>
    </source>
</evidence>
<dbReference type="EMBL" id="JXTB01000691">
    <property type="protein sequence ID" value="PON33938.1"/>
    <property type="molecule type" value="Genomic_DNA"/>
</dbReference>
<proteinExistence type="predicted"/>
<dbReference type="Proteomes" id="UP000237105">
    <property type="component" value="Unassembled WGS sequence"/>
</dbReference>
<feature type="compositionally biased region" description="Polar residues" evidence="1">
    <location>
        <begin position="10"/>
        <end position="24"/>
    </location>
</feature>
<accession>A0A2P5ABL4</accession>
<keyword evidence="3" id="KW-1185">Reference proteome</keyword>
<protein>
    <submittedName>
        <fullName evidence="2">Uncharacterized protein</fullName>
    </submittedName>
</protein>
<dbReference type="AlphaFoldDB" id="A0A2P5ABL4"/>
<reference evidence="3" key="1">
    <citation type="submission" date="2016-06" db="EMBL/GenBank/DDBJ databases">
        <title>Parallel loss of symbiosis genes in relatives of nitrogen-fixing non-legume Parasponia.</title>
        <authorList>
            <person name="Van Velzen R."/>
            <person name="Holmer R."/>
            <person name="Bu F."/>
            <person name="Rutten L."/>
            <person name="Van Zeijl A."/>
            <person name="Liu W."/>
            <person name="Santuari L."/>
            <person name="Cao Q."/>
            <person name="Sharma T."/>
            <person name="Shen D."/>
            <person name="Roswanjaya Y."/>
            <person name="Wardhani T."/>
            <person name="Kalhor M.S."/>
            <person name="Jansen J."/>
            <person name="Van den Hoogen J."/>
            <person name="Gungor B."/>
            <person name="Hartog M."/>
            <person name="Hontelez J."/>
            <person name="Verver J."/>
            <person name="Yang W.-C."/>
            <person name="Schijlen E."/>
            <person name="Repin R."/>
            <person name="Schilthuizen M."/>
            <person name="Schranz E."/>
            <person name="Heidstra R."/>
            <person name="Miyata K."/>
            <person name="Fedorova E."/>
            <person name="Kohlen W."/>
            <person name="Bisseling T."/>
            <person name="Smit S."/>
            <person name="Geurts R."/>
        </authorList>
    </citation>
    <scope>NUCLEOTIDE SEQUENCE [LARGE SCALE GENOMIC DNA]</scope>
    <source>
        <strain evidence="3">cv. WU1-14</strain>
    </source>
</reference>
<name>A0A2P5ABL4_PARAD</name>
<feature type="region of interest" description="Disordered" evidence="1">
    <location>
        <begin position="1"/>
        <end position="24"/>
    </location>
</feature>
<sequence>MSVVVKAPYASSQTLSSHHDSPPSQLISHVNIDQFNKAAIIIDRAYEAREICKGIEAQSVKM</sequence>